<comment type="similarity">
    <text evidence="3">Belongs to the complex I 51 kDa subunit family.</text>
</comment>
<keyword evidence="6" id="KW-0288">FMN</keyword>
<dbReference type="InterPro" id="IPR019575">
    <property type="entry name" value="Nuop51_4Fe4S-bd"/>
</dbReference>
<dbReference type="Gene3D" id="3.10.20.600">
    <property type="match status" value="1"/>
</dbReference>
<organism evidence="11 12">
    <name type="scientific">Streptomyces luteosporeus</name>
    <dbReference type="NCBI Taxonomy" id="173856"/>
    <lineage>
        <taxon>Bacteria</taxon>
        <taxon>Bacillati</taxon>
        <taxon>Actinomycetota</taxon>
        <taxon>Actinomycetes</taxon>
        <taxon>Kitasatosporales</taxon>
        <taxon>Streptomycetaceae</taxon>
        <taxon>Streptomyces</taxon>
    </lineage>
</organism>
<sequence length="496" mass="50424">MSGPVPALCAVGPPRLLAGLDRQMWVDRAAHLALHGPPPALPAEELAVLAQEIDLRGRGGAGFPFARKLRAVRDSLRRTQGGAAVVVNGSEGEPGCLKDTALLLHVPHLVLDGALLAAGALGAREVVVGVAREDVEASVRRAVGERAVEGQEVRVVRLPERFVTGESSALLRGVGGGPALPSGRRVRASDSGLGGVPTLLSNTETFAQLAVAARLGATGFAELGLPEEPGTVLLTVAGTHVVETPTGLPLPYALQLCGTGPGQGVLAGGYHGSWLPADGARAATVSRASLAAAGAVFGAGALMPLPEATCPAGETARVARWLAAETAGQCGPCFRGLPSLAEGLYEAVHGGGRGALEAVRAGLRAVERRGACGHPDGTARFVASSLEVFAEEFEAHAAGAGCGRPVLGSLPLPAGPRSAGAAREGAARPAPGERLLVDWTLCRGHGLCADLLPGLLRLGADGYPERAAIAVPARMRQRALRAVRRCPALALRLETG</sequence>
<comment type="caution">
    <text evidence="11">The sequence shown here is derived from an EMBL/GenBank/DDBJ whole genome shotgun (WGS) entry which is preliminary data.</text>
</comment>
<evidence type="ECO:0000256" key="4">
    <source>
        <dbReference type="ARBA" id="ARBA00022485"/>
    </source>
</evidence>
<dbReference type="Gene3D" id="3.30.70.20">
    <property type="match status" value="1"/>
</dbReference>
<comment type="cofactor">
    <cofactor evidence="2">
        <name>[4Fe-4S] cluster</name>
        <dbReference type="ChEBI" id="CHEBI:49883"/>
    </cofactor>
</comment>
<dbReference type="Pfam" id="PF13459">
    <property type="entry name" value="Fer4_15"/>
    <property type="match status" value="1"/>
</dbReference>
<dbReference type="SMART" id="SM00928">
    <property type="entry name" value="NADH_4Fe-4S"/>
    <property type="match status" value="1"/>
</dbReference>
<accession>A0ABP6GIH9</accession>
<dbReference type="Gene3D" id="3.40.50.11540">
    <property type="entry name" value="NADH-ubiquinone oxidoreductase 51kDa subunit"/>
    <property type="match status" value="1"/>
</dbReference>
<evidence type="ECO:0000256" key="2">
    <source>
        <dbReference type="ARBA" id="ARBA00001966"/>
    </source>
</evidence>
<dbReference type="SUPFAM" id="SSF140490">
    <property type="entry name" value="Nqo1C-terminal domain-like"/>
    <property type="match status" value="1"/>
</dbReference>
<evidence type="ECO:0000256" key="1">
    <source>
        <dbReference type="ARBA" id="ARBA00001917"/>
    </source>
</evidence>
<dbReference type="Pfam" id="PF10589">
    <property type="entry name" value="NADH_4Fe-4S"/>
    <property type="match status" value="1"/>
</dbReference>
<dbReference type="InterPro" id="IPR037207">
    <property type="entry name" value="Nuop51_4Fe4S-bd_sf"/>
</dbReference>
<keyword evidence="7" id="KW-0479">Metal-binding</keyword>
<keyword evidence="5" id="KW-0285">Flavoprotein</keyword>
<evidence type="ECO:0000256" key="9">
    <source>
        <dbReference type="ARBA" id="ARBA00023014"/>
    </source>
</evidence>
<evidence type="ECO:0000256" key="7">
    <source>
        <dbReference type="ARBA" id="ARBA00022723"/>
    </source>
</evidence>
<evidence type="ECO:0000313" key="12">
    <source>
        <dbReference type="Proteomes" id="UP001500886"/>
    </source>
</evidence>
<evidence type="ECO:0000256" key="6">
    <source>
        <dbReference type="ARBA" id="ARBA00022643"/>
    </source>
</evidence>
<dbReference type="PANTHER" id="PTHR11780:SF10">
    <property type="entry name" value="NADH DEHYDROGENASE [UBIQUINONE] FLAVOPROTEIN 1, MITOCHONDRIAL"/>
    <property type="match status" value="1"/>
</dbReference>
<feature type="domain" description="NADH-ubiquinone oxidoreductase 51kDa subunit iron-sulphur binding" evidence="10">
    <location>
        <begin position="312"/>
        <end position="356"/>
    </location>
</feature>
<dbReference type="Proteomes" id="UP001500886">
    <property type="component" value="Unassembled WGS sequence"/>
</dbReference>
<dbReference type="InterPro" id="IPR050837">
    <property type="entry name" value="ComplexI_51kDa_subunit"/>
</dbReference>
<dbReference type="RefSeq" id="WP_344437607.1">
    <property type="nucleotide sequence ID" value="NZ_BAAASL010000019.1"/>
</dbReference>
<evidence type="ECO:0000313" key="11">
    <source>
        <dbReference type="EMBL" id="GAA2722319.1"/>
    </source>
</evidence>
<dbReference type="Gene3D" id="1.20.1440.230">
    <property type="entry name" value="NADH-ubiquinone oxidoreductase 51kDa subunit, iron-sulphur binding domain"/>
    <property type="match status" value="1"/>
</dbReference>
<evidence type="ECO:0000256" key="8">
    <source>
        <dbReference type="ARBA" id="ARBA00023004"/>
    </source>
</evidence>
<dbReference type="PANTHER" id="PTHR11780">
    <property type="entry name" value="NADH-UBIQUINONE OXIDOREDUCTASE FLAVOPROTEIN 1 NDUFV1"/>
    <property type="match status" value="1"/>
</dbReference>
<name>A0ABP6GIH9_9ACTN</name>
<proteinExistence type="inferred from homology"/>
<protein>
    <submittedName>
        <fullName evidence="11">NADH-quinone oxidoreductase subunit NuoF family protein</fullName>
    </submittedName>
</protein>
<gene>
    <name evidence="11" type="ORF">GCM10010315_47290</name>
</gene>
<evidence type="ECO:0000256" key="5">
    <source>
        <dbReference type="ARBA" id="ARBA00022630"/>
    </source>
</evidence>
<dbReference type="SUPFAM" id="SSF142984">
    <property type="entry name" value="Nqo1 middle domain-like"/>
    <property type="match status" value="1"/>
</dbReference>
<keyword evidence="12" id="KW-1185">Reference proteome</keyword>
<keyword evidence="4" id="KW-0004">4Fe-4S</keyword>
<dbReference type="SUPFAM" id="SSF54862">
    <property type="entry name" value="4Fe-4S ferredoxins"/>
    <property type="match status" value="1"/>
</dbReference>
<comment type="cofactor">
    <cofactor evidence="1">
        <name>FMN</name>
        <dbReference type="ChEBI" id="CHEBI:58210"/>
    </cofactor>
</comment>
<keyword evidence="8" id="KW-0408">Iron</keyword>
<evidence type="ECO:0000259" key="10">
    <source>
        <dbReference type="SMART" id="SM00928"/>
    </source>
</evidence>
<keyword evidence="9" id="KW-0411">Iron-sulfur</keyword>
<dbReference type="SUPFAM" id="SSF142019">
    <property type="entry name" value="Nqo1 FMN-binding domain-like"/>
    <property type="match status" value="1"/>
</dbReference>
<dbReference type="InterPro" id="IPR037225">
    <property type="entry name" value="Nuo51_FMN-bd_sf"/>
</dbReference>
<dbReference type="EMBL" id="BAAASL010000019">
    <property type="protein sequence ID" value="GAA2722319.1"/>
    <property type="molecule type" value="Genomic_DNA"/>
</dbReference>
<evidence type="ECO:0000256" key="3">
    <source>
        <dbReference type="ARBA" id="ARBA00007523"/>
    </source>
</evidence>
<dbReference type="InterPro" id="IPR011538">
    <property type="entry name" value="Nuo51_FMN-bd"/>
</dbReference>
<reference evidence="12" key="1">
    <citation type="journal article" date="2019" name="Int. J. Syst. Evol. Microbiol.">
        <title>The Global Catalogue of Microorganisms (GCM) 10K type strain sequencing project: providing services to taxonomists for standard genome sequencing and annotation.</title>
        <authorList>
            <consortium name="The Broad Institute Genomics Platform"/>
            <consortium name="The Broad Institute Genome Sequencing Center for Infectious Disease"/>
            <person name="Wu L."/>
            <person name="Ma J."/>
        </authorList>
    </citation>
    <scope>NUCLEOTIDE SEQUENCE [LARGE SCALE GENOMIC DNA]</scope>
    <source>
        <strain evidence="12">JCM 4542</strain>
    </source>
</reference>
<dbReference type="Pfam" id="PF01512">
    <property type="entry name" value="Complex1_51K"/>
    <property type="match status" value="1"/>
</dbReference>